<feature type="region of interest" description="Disordered" evidence="1">
    <location>
        <begin position="1"/>
        <end position="26"/>
    </location>
</feature>
<accession>A0A9Q3D2P5</accession>
<dbReference type="EMBL" id="AVOT02012619">
    <property type="protein sequence ID" value="MBW0494520.1"/>
    <property type="molecule type" value="Genomic_DNA"/>
</dbReference>
<comment type="caution">
    <text evidence="2">The sequence shown here is derived from an EMBL/GenBank/DDBJ whole genome shotgun (WGS) entry which is preliminary data.</text>
</comment>
<reference evidence="2" key="1">
    <citation type="submission" date="2021-03" db="EMBL/GenBank/DDBJ databases">
        <title>Draft genome sequence of rust myrtle Austropuccinia psidii MF-1, a brazilian biotype.</title>
        <authorList>
            <person name="Quecine M.C."/>
            <person name="Pachon D.M.R."/>
            <person name="Bonatelli M.L."/>
            <person name="Correr F.H."/>
            <person name="Franceschini L.M."/>
            <person name="Leite T.F."/>
            <person name="Margarido G.R.A."/>
            <person name="Almeida C.A."/>
            <person name="Ferrarezi J.A."/>
            <person name="Labate C.A."/>
        </authorList>
    </citation>
    <scope>NUCLEOTIDE SEQUENCE</scope>
    <source>
        <strain evidence="2">MF-1</strain>
    </source>
</reference>
<evidence type="ECO:0000313" key="2">
    <source>
        <dbReference type="EMBL" id="MBW0494520.1"/>
    </source>
</evidence>
<dbReference type="Proteomes" id="UP000765509">
    <property type="component" value="Unassembled WGS sequence"/>
</dbReference>
<gene>
    <name evidence="2" type="ORF">O181_034235</name>
</gene>
<feature type="compositionally biased region" description="Polar residues" evidence="1">
    <location>
        <begin position="105"/>
        <end position="120"/>
    </location>
</feature>
<protein>
    <submittedName>
        <fullName evidence="2">Uncharacterized protein</fullName>
    </submittedName>
</protein>
<name>A0A9Q3D2P5_9BASI</name>
<evidence type="ECO:0000313" key="3">
    <source>
        <dbReference type="Proteomes" id="UP000765509"/>
    </source>
</evidence>
<dbReference type="AlphaFoldDB" id="A0A9Q3D2P5"/>
<keyword evidence="3" id="KW-1185">Reference proteome</keyword>
<sequence length="150" mass="16978">MPMISEPDFELSITNSKRDRSHSEGSNIRLYEPVKAVLHGVKGQRLGNVATNSPIGDELLACPEKIPQIEGNSEILQWMESTIIQASNQQYKGIPCQKERGKQGRSPSSFYQQASSQTASPRRKEEQEKELEETRFPNLKDPKNPKRFHG</sequence>
<evidence type="ECO:0000256" key="1">
    <source>
        <dbReference type="SAM" id="MobiDB-lite"/>
    </source>
</evidence>
<feature type="compositionally biased region" description="Basic and acidic residues" evidence="1">
    <location>
        <begin position="122"/>
        <end position="144"/>
    </location>
</feature>
<proteinExistence type="predicted"/>
<organism evidence="2 3">
    <name type="scientific">Austropuccinia psidii MF-1</name>
    <dbReference type="NCBI Taxonomy" id="1389203"/>
    <lineage>
        <taxon>Eukaryota</taxon>
        <taxon>Fungi</taxon>
        <taxon>Dikarya</taxon>
        <taxon>Basidiomycota</taxon>
        <taxon>Pucciniomycotina</taxon>
        <taxon>Pucciniomycetes</taxon>
        <taxon>Pucciniales</taxon>
        <taxon>Sphaerophragmiaceae</taxon>
        <taxon>Austropuccinia</taxon>
    </lineage>
</organism>
<feature type="region of interest" description="Disordered" evidence="1">
    <location>
        <begin position="94"/>
        <end position="150"/>
    </location>
</feature>